<keyword evidence="1 3" id="KW-0808">Transferase</keyword>
<dbReference type="GO" id="GO:0009103">
    <property type="term" value="P:lipopolysaccharide biosynthetic process"/>
    <property type="evidence" value="ECO:0007669"/>
    <property type="project" value="TreeGrafter"/>
</dbReference>
<evidence type="ECO:0000313" key="4">
    <source>
        <dbReference type="Proteomes" id="UP000197025"/>
    </source>
</evidence>
<evidence type="ECO:0000313" key="3">
    <source>
        <dbReference type="EMBL" id="SNB71832.1"/>
    </source>
</evidence>
<dbReference type="AlphaFoldDB" id="A0A212RHX6"/>
<accession>A0A212RHX6</accession>
<dbReference type="Pfam" id="PF00534">
    <property type="entry name" value="Glycos_transf_1"/>
    <property type="match status" value="1"/>
</dbReference>
<organism evidence="3 4">
    <name type="scientific">Thermoflexus hugenholtzii JAD2</name>
    <dbReference type="NCBI Taxonomy" id="877466"/>
    <lineage>
        <taxon>Bacteria</taxon>
        <taxon>Bacillati</taxon>
        <taxon>Chloroflexota</taxon>
        <taxon>Thermoflexia</taxon>
        <taxon>Thermoflexales</taxon>
        <taxon>Thermoflexaceae</taxon>
        <taxon>Thermoflexus</taxon>
    </lineage>
</organism>
<protein>
    <submittedName>
        <fullName evidence="3">Glycosyltransferase involved in cell wall bisynthesis</fullName>
    </submittedName>
</protein>
<proteinExistence type="predicted"/>
<dbReference type="EMBL" id="FYEK01000054">
    <property type="protein sequence ID" value="SNB71832.1"/>
    <property type="molecule type" value="Genomic_DNA"/>
</dbReference>
<dbReference type="InParanoid" id="A0A212RHX6"/>
<evidence type="ECO:0000259" key="2">
    <source>
        <dbReference type="Pfam" id="PF00534"/>
    </source>
</evidence>
<dbReference type="PANTHER" id="PTHR46401">
    <property type="entry name" value="GLYCOSYLTRANSFERASE WBBK-RELATED"/>
    <property type="match status" value="1"/>
</dbReference>
<reference evidence="4" key="1">
    <citation type="submission" date="2017-06" db="EMBL/GenBank/DDBJ databases">
        <authorList>
            <person name="Varghese N."/>
            <person name="Submissions S."/>
        </authorList>
    </citation>
    <scope>NUCLEOTIDE SEQUENCE [LARGE SCALE GENOMIC DNA]</scope>
    <source>
        <strain evidence="4">JAD2</strain>
    </source>
</reference>
<dbReference type="SUPFAM" id="SSF53756">
    <property type="entry name" value="UDP-Glycosyltransferase/glycogen phosphorylase"/>
    <property type="match status" value="1"/>
</dbReference>
<dbReference type="GO" id="GO:0016757">
    <property type="term" value="F:glycosyltransferase activity"/>
    <property type="evidence" value="ECO:0007669"/>
    <property type="project" value="InterPro"/>
</dbReference>
<gene>
    <name evidence="3" type="ORF">SAMN02746019_00015120</name>
</gene>
<name>A0A212RHX6_9CHLR</name>
<dbReference type="OrthoDB" id="134776at2"/>
<dbReference type="Proteomes" id="UP000197025">
    <property type="component" value="Unassembled WGS sequence"/>
</dbReference>
<keyword evidence="4" id="KW-1185">Reference proteome</keyword>
<dbReference type="Gene3D" id="3.40.50.2000">
    <property type="entry name" value="Glycogen Phosphorylase B"/>
    <property type="match status" value="1"/>
</dbReference>
<feature type="domain" description="Glycosyl transferase family 1" evidence="2">
    <location>
        <begin position="178"/>
        <end position="333"/>
    </location>
</feature>
<dbReference type="InterPro" id="IPR001296">
    <property type="entry name" value="Glyco_trans_1"/>
</dbReference>
<evidence type="ECO:0000256" key="1">
    <source>
        <dbReference type="ARBA" id="ARBA00022679"/>
    </source>
</evidence>
<dbReference type="RefSeq" id="WP_088572025.1">
    <property type="nucleotide sequence ID" value="NZ_FYEK01000054.1"/>
</dbReference>
<dbReference type="CDD" id="cd03801">
    <property type="entry name" value="GT4_PimA-like"/>
    <property type="match status" value="1"/>
</dbReference>
<dbReference type="PANTHER" id="PTHR46401:SF2">
    <property type="entry name" value="GLYCOSYLTRANSFERASE WBBK-RELATED"/>
    <property type="match status" value="1"/>
</dbReference>
<sequence>MKGKRGLHQFIVGATPGDAITDQAFVIRRWLQEAGFLSQIYAESIHPSLFGKVKPYRDYLPSQPGELVILHHSIGSDLVEYLLSQEVRFLIIYHNLTPPDFFQPFDPWLASQVQRGREQLHHLRLRTVLALGDSSFNESELRQAGYVHTGVLPIVLDPAQYDLEPNPNLLTRYQGNGVKLLFVGRLAPNKRQEDLIKLLWYYRRIDPEARLFLVGSPWIPSYTEWLRELVEMLDLAESVTFAGHVSQRDLVTFYHLADIYVSMSEHEGFGKPLIESMYFGIPVLAYAAAGVPETMGGAGVLFRKKDYEALAELVDIIVKDETLRNRIVARERERVKEFLEPAVRRKWEQYLNFAMER</sequence>